<dbReference type="Gene3D" id="3.80.10.10">
    <property type="entry name" value="Ribonuclease Inhibitor"/>
    <property type="match status" value="1"/>
</dbReference>
<dbReference type="EMBL" id="JBBPBN010000025">
    <property type="protein sequence ID" value="KAK9008846.1"/>
    <property type="molecule type" value="Genomic_DNA"/>
</dbReference>
<proteinExistence type="predicted"/>
<accession>A0ABR2R7B4</accession>
<sequence>MPGTGFHTHRRDHDYYRLGWKFCSLSEIKSLTSLRLEHVQVSGQVLESFLSNCPLLETLHVSHSKKLENINVCGSQHLHISFCKCIKRIEVSAPNLVSFEYGGGRCMELQIDLNYVPQLRDVSYGGQWDMSPLDIFYKAFPSCLATCSQLVNLSVQVDFIVPQIRRCPTLPNLRYLTCEVGSICYPYKEMLLNLLPLVAASPSQAENDGRRRRYSEKRKQREVEKTITCKRVEGRWK</sequence>
<evidence type="ECO:0000313" key="2">
    <source>
        <dbReference type="EMBL" id="KAK9008846.1"/>
    </source>
</evidence>
<evidence type="ECO:0000313" key="3">
    <source>
        <dbReference type="Proteomes" id="UP001396334"/>
    </source>
</evidence>
<dbReference type="InterPro" id="IPR053772">
    <property type="entry name" value="At1g61320/At1g61330-like"/>
</dbReference>
<reference evidence="2 3" key="1">
    <citation type="journal article" date="2024" name="G3 (Bethesda)">
        <title>Genome assembly of Hibiscus sabdariffa L. provides insights into metabolisms of medicinal natural products.</title>
        <authorList>
            <person name="Kim T."/>
        </authorList>
    </citation>
    <scope>NUCLEOTIDE SEQUENCE [LARGE SCALE GENOMIC DNA]</scope>
    <source>
        <strain evidence="2">TK-2024</strain>
        <tissue evidence="2">Old leaves</tissue>
    </source>
</reference>
<dbReference type="SUPFAM" id="SSF52047">
    <property type="entry name" value="RNI-like"/>
    <property type="match status" value="1"/>
</dbReference>
<feature type="domain" description="At1g61320/AtMIF1 LRR" evidence="1">
    <location>
        <begin position="24"/>
        <end position="183"/>
    </location>
</feature>
<keyword evidence="3" id="KW-1185">Reference proteome</keyword>
<dbReference type="Proteomes" id="UP001396334">
    <property type="component" value="Unassembled WGS sequence"/>
</dbReference>
<protein>
    <recommendedName>
        <fullName evidence="1">At1g61320/AtMIF1 LRR domain-containing protein</fullName>
    </recommendedName>
</protein>
<name>A0ABR2R7B4_9ROSI</name>
<dbReference type="InterPro" id="IPR055357">
    <property type="entry name" value="LRR_At1g61320_AtMIF1"/>
</dbReference>
<dbReference type="InterPro" id="IPR032675">
    <property type="entry name" value="LRR_dom_sf"/>
</dbReference>
<dbReference type="PANTHER" id="PTHR34145:SF68">
    <property type="entry name" value="FBD DOMAIN-CONTAINING PROTEIN"/>
    <property type="match status" value="1"/>
</dbReference>
<comment type="caution">
    <text evidence="2">The sequence shown here is derived from an EMBL/GenBank/DDBJ whole genome shotgun (WGS) entry which is preliminary data.</text>
</comment>
<organism evidence="2 3">
    <name type="scientific">Hibiscus sabdariffa</name>
    <name type="common">roselle</name>
    <dbReference type="NCBI Taxonomy" id="183260"/>
    <lineage>
        <taxon>Eukaryota</taxon>
        <taxon>Viridiplantae</taxon>
        <taxon>Streptophyta</taxon>
        <taxon>Embryophyta</taxon>
        <taxon>Tracheophyta</taxon>
        <taxon>Spermatophyta</taxon>
        <taxon>Magnoliopsida</taxon>
        <taxon>eudicotyledons</taxon>
        <taxon>Gunneridae</taxon>
        <taxon>Pentapetalae</taxon>
        <taxon>rosids</taxon>
        <taxon>malvids</taxon>
        <taxon>Malvales</taxon>
        <taxon>Malvaceae</taxon>
        <taxon>Malvoideae</taxon>
        <taxon>Hibiscus</taxon>
    </lineage>
</organism>
<evidence type="ECO:0000259" key="1">
    <source>
        <dbReference type="Pfam" id="PF23622"/>
    </source>
</evidence>
<dbReference type="Pfam" id="PF23622">
    <property type="entry name" value="LRR_At1g61320_AtMIF1"/>
    <property type="match status" value="1"/>
</dbReference>
<gene>
    <name evidence="2" type="ORF">V6N11_080323</name>
</gene>
<dbReference type="PANTHER" id="PTHR34145">
    <property type="entry name" value="OS02G0105600 PROTEIN"/>
    <property type="match status" value="1"/>
</dbReference>